<dbReference type="GO" id="GO:0022625">
    <property type="term" value="C:cytosolic large ribosomal subunit"/>
    <property type="evidence" value="ECO:0007669"/>
    <property type="project" value="TreeGrafter"/>
</dbReference>
<proteinExistence type="inferred from homology"/>
<keyword evidence="5 7" id="KW-0687">Ribonucleoprotein</keyword>
<keyword evidence="3 7" id="KW-0694">RNA-binding</keyword>
<evidence type="ECO:0000256" key="2">
    <source>
        <dbReference type="ARBA" id="ARBA00022730"/>
    </source>
</evidence>
<dbReference type="HAMAP" id="MF_01331_B">
    <property type="entry name" value="Ribosomal_uL22_B"/>
    <property type="match status" value="1"/>
</dbReference>
<evidence type="ECO:0000256" key="8">
    <source>
        <dbReference type="RuleBase" id="RU004005"/>
    </source>
</evidence>
<dbReference type="AlphaFoldDB" id="A0A1F8BDE6"/>
<organism evidence="12 13">
    <name type="scientific">Candidatus Woesebacteria bacterium RIFCSPLOWO2_01_FULL_39_21</name>
    <dbReference type="NCBI Taxonomy" id="1802519"/>
    <lineage>
        <taxon>Bacteria</taxon>
        <taxon>Candidatus Woeseibacteriota</taxon>
    </lineage>
</organism>
<dbReference type="InterPro" id="IPR047867">
    <property type="entry name" value="Ribosomal_uL22_bac/org-type"/>
</dbReference>
<accession>A0A1F8BDE6</accession>
<protein>
    <recommendedName>
        <fullName evidence="6 7">Large ribosomal subunit protein uL22</fullName>
    </recommendedName>
</protein>
<evidence type="ECO:0000256" key="6">
    <source>
        <dbReference type="ARBA" id="ARBA00035207"/>
    </source>
</evidence>
<comment type="caution">
    <text evidence="12">The sequence shown here is derived from an EMBL/GenBank/DDBJ whole genome shotgun (WGS) entry which is preliminary data.</text>
</comment>
<dbReference type="GO" id="GO:0006412">
    <property type="term" value="P:translation"/>
    <property type="evidence" value="ECO:0007669"/>
    <property type="project" value="UniProtKB-UniRule"/>
</dbReference>
<dbReference type="SUPFAM" id="SSF54843">
    <property type="entry name" value="Ribosomal protein L22"/>
    <property type="match status" value="1"/>
</dbReference>
<comment type="similarity">
    <text evidence="1 7 8">Belongs to the universal ribosomal protein uL22 family.</text>
</comment>
<dbReference type="CDD" id="cd00336">
    <property type="entry name" value="Ribosomal_L22"/>
    <property type="match status" value="1"/>
</dbReference>
<evidence type="ECO:0000313" key="12">
    <source>
        <dbReference type="EMBL" id="OGM62023.1"/>
    </source>
</evidence>
<feature type="compositionally biased region" description="Basic and acidic residues" evidence="11">
    <location>
        <begin position="112"/>
        <end position="122"/>
    </location>
</feature>
<dbReference type="GO" id="GO:0003735">
    <property type="term" value="F:structural constituent of ribosome"/>
    <property type="evidence" value="ECO:0007669"/>
    <property type="project" value="InterPro"/>
</dbReference>
<evidence type="ECO:0000256" key="11">
    <source>
        <dbReference type="SAM" id="MobiDB-lite"/>
    </source>
</evidence>
<dbReference type="PANTHER" id="PTHR13501">
    <property type="entry name" value="CHLOROPLAST 50S RIBOSOMAL PROTEIN L22-RELATED"/>
    <property type="match status" value="1"/>
</dbReference>
<sequence>MEIVAIQKFVRMSPKKLRVVADKIRKMKPGEAVEILPFIEKRGSGLLAKVVKTAMANAKVKNISADLLKFKEIQINEGPRLKRGRPVSRGRWHPHKRRMSHIRVVLQTVEKTKDEGRNKDVLQVKTKMGRKDGDRREEYGTKN</sequence>
<evidence type="ECO:0000256" key="4">
    <source>
        <dbReference type="ARBA" id="ARBA00022980"/>
    </source>
</evidence>
<evidence type="ECO:0000256" key="1">
    <source>
        <dbReference type="ARBA" id="ARBA00009451"/>
    </source>
</evidence>
<dbReference type="NCBIfam" id="TIGR01044">
    <property type="entry name" value="rplV_bact"/>
    <property type="match status" value="1"/>
</dbReference>
<name>A0A1F8BDE6_9BACT</name>
<dbReference type="InterPro" id="IPR005727">
    <property type="entry name" value="Ribosomal_uL22_bac/chlpt-type"/>
</dbReference>
<dbReference type="STRING" id="1802519.A2961_04585"/>
<evidence type="ECO:0000256" key="7">
    <source>
        <dbReference type="HAMAP-Rule" id="MF_01331"/>
    </source>
</evidence>
<dbReference type="InterPro" id="IPR036394">
    <property type="entry name" value="Ribosomal_uL22_sf"/>
</dbReference>
<dbReference type="Gene3D" id="3.90.470.10">
    <property type="entry name" value="Ribosomal protein L22/L17"/>
    <property type="match status" value="1"/>
</dbReference>
<dbReference type="PANTHER" id="PTHR13501:SF8">
    <property type="entry name" value="LARGE RIBOSOMAL SUBUNIT PROTEIN UL22M"/>
    <property type="match status" value="1"/>
</dbReference>
<reference evidence="12 13" key="1">
    <citation type="journal article" date="2016" name="Nat. Commun.">
        <title>Thousands of microbial genomes shed light on interconnected biogeochemical processes in an aquifer system.</title>
        <authorList>
            <person name="Anantharaman K."/>
            <person name="Brown C.T."/>
            <person name="Hug L.A."/>
            <person name="Sharon I."/>
            <person name="Castelle C.J."/>
            <person name="Probst A.J."/>
            <person name="Thomas B.C."/>
            <person name="Singh A."/>
            <person name="Wilkins M.J."/>
            <person name="Karaoz U."/>
            <person name="Brodie E.L."/>
            <person name="Williams K.H."/>
            <person name="Hubbard S.S."/>
            <person name="Banfield J.F."/>
        </authorList>
    </citation>
    <scope>NUCLEOTIDE SEQUENCE [LARGE SCALE GENOMIC DNA]</scope>
</reference>
<dbReference type="EMBL" id="MGHF01000029">
    <property type="protein sequence ID" value="OGM62023.1"/>
    <property type="molecule type" value="Genomic_DNA"/>
</dbReference>
<evidence type="ECO:0000256" key="10">
    <source>
        <dbReference type="RuleBase" id="RU004008"/>
    </source>
</evidence>
<dbReference type="InterPro" id="IPR001063">
    <property type="entry name" value="Ribosomal_uL22"/>
</dbReference>
<evidence type="ECO:0000313" key="13">
    <source>
        <dbReference type="Proteomes" id="UP000177082"/>
    </source>
</evidence>
<comment type="function">
    <text evidence="7">The globular domain of the protein is located near the polypeptide exit tunnel on the outside of the subunit, while an extended beta-hairpin is found that lines the wall of the exit tunnel in the center of the 70S ribosome.</text>
</comment>
<feature type="region of interest" description="Disordered" evidence="11">
    <location>
        <begin position="112"/>
        <end position="143"/>
    </location>
</feature>
<evidence type="ECO:0000256" key="3">
    <source>
        <dbReference type="ARBA" id="ARBA00022884"/>
    </source>
</evidence>
<feature type="compositionally biased region" description="Basic and acidic residues" evidence="11">
    <location>
        <begin position="129"/>
        <end position="143"/>
    </location>
</feature>
<dbReference type="GO" id="GO:0019843">
    <property type="term" value="F:rRNA binding"/>
    <property type="evidence" value="ECO:0007669"/>
    <property type="project" value="UniProtKB-UniRule"/>
</dbReference>
<keyword evidence="2 7" id="KW-0699">rRNA-binding</keyword>
<dbReference type="Pfam" id="PF00237">
    <property type="entry name" value="Ribosomal_L22"/>
    <property type="match status" value="1"/>
</dbReference>
<evidence type="ECO:0000256" key="5">
    <source>
        <dbReference type="ARBA" id="ARBA00023274"/>
    </source>
</evidence>
<keyword evidence="4 7" id="KW-0689">Ribosomal protein</keyword>
<evidence type="ECO:0000256" key="9">
    <source>
        <dbReference type="RuleBase" id="RU004006"/>
    </source>
</evidence>
<dbReference type="Proteomes" id="UP000177082">
    <property type="component" value="Unassembled WGS sequence"/>
</dbReference>
<gene>
    <name evidence="7" type="primary">rplV</name>
    <name evidence="12" type="ORF">A2961_04585</name>
</gene>
<comment type="subunit">
    <text evidence="7 9">Part of the 50S ribosomal subunit.</text>
</comment>
<comment type="function">
    <text evidence="7 10">This protein binds specifically to 23S rRNA; its binding is stimulated by other ribosomal proteins, e.g., L4, L17, and L20. It is important during the early stages of 50S assembly. It makes multiple contacts with different domains of the 23S rRNA in the assembled 50S subunit and ribosome.</text>
</comment>